<proteinExistence type="predicted"/>
<reference evidence="1 2" key="1">
    <citation type="submission" date="2019-05" db="EMBL/GenBank/DDBJ databases">
        <title>We sequenced the genome of Paenibacillus hemerocallicola KCTC 33185 for further insight into its adaptation and study the phylogeny of Paenibacillus.</title>
        <authorList>
            <person name="Narsing Rao M.P."/>
        </authorList>
    </citation>
    <scope>NUCLEOTIDE SEQUENCE [LARGE SCALE GENOMIC DNA]</scope>
    <source>
        <strain evidence="1 2">KCTC 33185</strain>
    </source>
</reference>
<protein>
    <recommendedName>
        <fullName evidence="3">VCBS repeat-containing protein</fullName>
    </recommendedName>
</protein>
<dbReference type="AlphaFoldDB" id="A0A5C4T740"/>
<accession>A0A5C4T740</accession>
<gene>
    <name evidence="1" type="ORF">FE784_21720</name>
</gene>
<dbReference type="Proteomes" id="UP000307943">
    <property type="component" value="Unassembled WGS sequence"/>
</dbReference>
<dbReference type="OrthoDB" id="2539040at2"/>
<evidence type="ECO:0000313" key="2">
    <source>
        <dbReference type="Proteomes" id="UP000307943"/>
    </source>
</evidence>
<dbReference type="RefSeq" id="WP_139604339.1">
    <property type="nucleotide sequence ID" value="NZ_VDCQ01000033.1"/>
</dbReference>
<evidence type="ECO:0000313" key="1">
    <source>
        <dbReference type="EMBL" id="TNJ64089.1"/>
    </source>
</evidence>
<name>A0A5C4T740_9BACL</name>
<keyword evidence="2" id="KW-1185">Reference proteome</keyword>
<dbReference type="EMBL" id="VDCQ01000033">
    <property type="protein sequence ID" value="TNJ64089.1"/>
    <property type="molecule type" value="Genomic_DNA"/>
</dbReference>
<organism evidence="1 2">
    <name type="scientific">Paenibacillus hemerocallicola</name>
    <dbReference type="NCBI Taxonomy" id="1172614"/>
    <lineage>
        <taxon>Bacteria</taxon>
        <taxon>Bacillati</taxon>
        <taxon>Bacillota</taxon>
        <taxon>Bacilli</taxon>
        <taxon>Bacillales</taxon>
        <taxon>Paenibacillaceae</taxon>
        <taxon>Paenibacillus</taxon>
    </lineage>
</organism>
<sequence length="455" mass="48699">MRRTLIVLVLSGLVYGSGCGGKMNPPVAGSVSATDTGSASATATEQLHIPQNDERDWPTAYAAANDPLNRPHGSLSVAGLLGEIKWTLGIEQSPIGGPSGKPNDISAWLNSLAAVYDSKREPIDVTRFELTDDAGGILVWSAVLFVEEARTEVASNNNSYTIRRPVSITITKAGDAYLLNSAELPEDATGIPRVEAVGDLDGDGAKEIVWRWGTIGAHTTAFSYSVSKWNEEGWTSVPGTITMPSVSSFTLEDSAIVLSGGLIGSAGAGPWQRESTDRYKYVDGGMKLVDSTMADATTAYHRLNEAAVGEALGYWDRAAEQYAEAARQTDATYEGLLFQFEQQIVEGGRQPELEKRFGEAVQALARLRLGLLELDGNLSGAYSSKLAPDAGAFAGLSTALHEANNRREGAKAAKRWAEDNPEWLELLNAPFGYANRRWDAESVSANVIGIKELGE</sequence>
<comment type="caution">
    <text evidence="1">The sequence shown here is derived from an EMBL/GenBank/DDBJ whole genome shotgun (WGS) entry which is preliminary data.</text>
</comment>
<evidence type="ECO:0008006" key="3">
    <source>
        <dbReference type="Google" id="ProtNLM"/>
    </source>
</evidence>